<keyword evidence="5" id="KW-0653">Protein transport</keyword>
<reference evidence="10 11" key="1">
    <citation type="journal article" date="2009" name="Science">
        <title>Green evolution and dynamic adaptations revealed by genomes of the marine picoeukaryotes Micromonas.</title>
        <authorList>
            <person name="Worden A.Z."/>
            <person name="Lee J.H."/>
            <person name="Mock T."/>
            <person name="Rouze P."/>
            <person name="Simmons M.P."/>
            <person name="Aerts A.L."/>
            <person name="Allen A.E."/>
            <person name="Cuvelier M.L."/>
            <person name="Derelle E."/>
            <person name="Everett M.V."/>
            <person name="Foulon E."/>
            <person name="Grimwood J."/>
            <person name="Gundlach H."/>
            <person name="Henrissat B."/>
            <person name="Napoli C."/>
            <person name="McDonald S.M."/>
            <person name="Parker M.S."/>
            <person name="Rombauts S."/>
            <person name="Salamov A."/>
            <person name="Von Dassow P."/>
            <person name="Badger J.H."/>
            <person name="Coutinho P.M."/>
            <person name="Demir E."/>
            <person name="Dubchak I."/>
            <person name="Gentemann C."/>
            <person name="Eikrem W."/>
            <person name="Gready J.E."/>
            <person name="John U."/>
            <person name="Lanier W."/>
            <person name="Lindquist E.A."/>
            <person name="Lucas S."/>
            <person name="Mayer K.F."/>
            <person name="Moreau H."/>
            <person name="Not F."/>
            <person name="Otillar R."/>
            <person name="Panaud O."/>
            <person name="Pangilinan J."/>
            <person name="Paulsen I."/>
            <person name="Piegu B."/>
            <person name="Poliakov A."/>
            <person name="Robbens S."/>
            <person name="Schmutz J."/>
            <person name="Toulza E."/>
            <person name="Wyss T."/>
            <person name="Zelensky A."/>
            <person name="Zhou K."/>
            <person name="Armbrust E.V."/>
            <person name="Bhattacharya D."/>
            <person name="Goodenough U.W."/>
            <person name="Van de Peer Y."/>
            <person name="Grigoriev I.V."/>
        </authorList>
    </citation>
    <scope>NUCLEOTIDE SEQUENCE [LARGE SCALE GENOMIC DNA]</scope>
    <source>
        <strain evidence="10 11">CCMP1545</strain>
    </source>
</reference>
<dbReference type="PANTHER" id="PTHR23198:SF6">
    <property type="entry name" value="NUCLEAR PORE COMPLEX PROTEIN NUP98-NUP96"/>
    <property type="match status" value="1"/>
</dbReference>
<proteinExistence type="inferred from homology"/>
<dbReference type="PANTHER" id="PTHR23198">
    <property type="entry name" value="NUCLEOPORIN"/>
    <property type="match status" value="1"/>
</dbReference>
<dbReference type="GO" id="GO:0051028">
    <property type="term" value="P:mRNA transport"/>
    <property type="evidence" value="ECO:0007669"/>
    <property type="project" value="UniProtKB-KW"/>
</dbReference>
<evidence type="ECO:0000256" key="8">
    <source>
        <dbReference type="ARBA" id="ARBA00023242"/>
    </source>
</evidence>
<dbReference type="InterPro" id="IPR037665">
    <property type="entry name" value="Nucleoporin_S59-like"/>
</dbReference>
<dbReference type="eggNOG" id="KOG0845">
    <property type="taxonomic scope" value="Eukaryota"/>
</dbReference>
<accession>C1MLH2</accession>
<dbReference type="STRING" id="564608.C1MLH2"/>
<evidence type="ECO:0000313" key="10">
    <source>
        <dbReference type="EMBL" id="EEH59939.1"/>
    </source>
</evidence>
<organism evidence="11">
    <name type="scientific">Micromonas pusilla (strain CCMP1545)</name>
    <name type="common">Picoplanktonic green alga</name>
    <dbReference type="NCBI Taxonomy" id="564608"/>
    <lineage>
        <taxon>Eukaryota</taxon>
        <taxon>Viridiplantae</taxon>
        <taxon>Chlorophyta</taxon>
        <taxon>Mamiellophyceae</taxon>
        <taxon>Mamiellales</taxon>
        <taxon>Mamiellaceae</taxon>
        <taxon>Micromonas</taxon>
    </lineage>
</organism>
<evidence type="ECO:0000256" key="7">
    <source>
        <dbReference type="ARBA" id="ARBA00023132"/>
    </source>
</evidence>
<keyword evidence="11" id="KW-1185">Reference proteome</keyword>
<comment type="similarity">
    <text evidence="2">Belongs to the nucleoporin GLFG family.</text>
</comment>
<name>C1MLH2_MICPC</name>
<gene>
    <name evidence="10" type="ORF">MICPUCDRAFT_65045</name>
</gene>
<evidence type="ECO:0000256" key="3">
    <source>
        <dbReference type="ARBA" id="ARBA00022448"/>
    </source>
</evidence>
<dbReference type="PROSITE" id="PS51434">
    <property type="entry name" value="NUP_C"/>
    <property type="match status" value="1"/>
</dbReference>
<dbReference type="KEGG" id="mpp:MICPUCDRAFT_65045"/>
<dbReference type="GO" id="GO:0006405">
    <property type="term" value="P:RNA export from nucleus"/>
    <property type="evidence" value="ECO:0007669"/>
    <property type="project" value="TreeGrafter"/>
</dbReference>
<evidence type="ECO:0000256" key="1">
    <source>
        <dbReference type="ARBA" id="ARBA00004567"/>
    </source>
</evidence>
<dbReference type="SUPFAM" id="SSF82215">
    <property type="entry name" value="C-terminal autoproteolytic domain of nucleoporin nup98"/>
    <property type="match status" value="1"/>
</dbReference>
<dbReference type="GO" id="GO:0008139">
    <property type="term" value="F:nuclear localization sequence binding"/>
    <property type="evidence" value="ECO:0007669"/>
    <property type="project" value="TreeGrafter"/>
</dbReference>
<evidence type="ECO:0000313" key="11">
    <source>
        <dbReference type="Proteomes" id="UP000001876"/>
    </source>
</evidence>
<dbReference type="EMBL" id="GG663736">
    <property type="protein sequence ID" value="EEH59939.1"/>
    <property type="molecule type" value="Genomic_DNA"/>
</dbReference>
<dbReference type="GO" id="GO:0000973">
    <property type="term" value="P:post-transcriptional tethering of RNA polymerase II gene DNA at nuclear periphery"/>
    <property type="evidence" value="ECO:0007669"/>
    <property type="project" value="TreeGrafter"/>
</dbReference>
<sequence>MKMGGTLSPSMTAPTSLGMFPLNPVSSASTLGRAHTPVPISPTPSTAPTFSFSNTALTASAMSNTLTTAHSLKGVQDLAQPAENVSPYGAALELPPKIHDETTHSTLRTHGSAAAVFLAAAWTPRLKPHLWMTGRGSLALKPRGSVLASQPSRGATVKSAASEWLLTPRSNPRDLFIKPTDTSNESIREVEPPLSLATLTGGGAVIYDESAIILSENAKKAGYSFDWAVVESPSTIGSVSGTLTRMLRGFRVTRKDFGSVRWIDPVDISHLTRCSLDRLVRIERGAVYVYGDSDTKDNRSPIPVPPPGEGLKKRAAVVLLGVKPTKSSQTGGTFAKRVVKRTRAMGAELVEYDEGNGVWRFELEL</sequence>
<dbReference type="InterPro" id="IPR007230">
    <property type="entry name" value="Nup98_auto-Pept-S59_dom"/>
</dbReference>
<protein>
    <submittedName>
        <fullName evidence="10">Predicted protein</fullName>
    </submittedName>
</protein>
<dbReference type="OrthoDB" id="498759at2759"/>
<dbReference type="AlphaFoldDB" id="C1MLH2"/>
<dbReference type="GO" id="GO:0006606">
    <property type="term" value="P:protein import into nucleus"/>
    <property type="evidence" value="ECO:0007669"/>
    <property type="project" value="TreeGrafter"/>
</dbReference>
<evidence type="ECO:0000256" key="2">
    <source>
        <dbReference type="ARBA" id="ARBA00008926"/>
    </source>
</evidence>
<dbReference type="GO" id="GO:0034398">
    <property type="term" value="P:telomere tethering at nuclear periphery"/>
    <property type="evidence" value="ECO:0007669"/>
    <property type="project" value="TreeGrafter"/>
</dbReference>
<dbReference type="GeneID" id="9681840"/>
<dbReference type="Pfam" id="PF04096">
    <property type="entry name" value="Nucleoporin2"/>
    <property type="match status" value="1"/>
</dbReference>
<dbReference type="GO" id="GO:0044614">
    <property type="term" value="C:nuclear pore cytoplasmic filaments"/>
    <property type="evidence" value="ECO:0007669"/>
    <property type="project" value="TreeGrafter"/>
</dbReference>
<keyword evidence="6" id="KW-0811">Translocation</keyword>
<keyword evidence="7" id="KW-0906">Nuclear pore complex</keyword>
<evidence type="ECO:0000256" key="5">
    <source>
        <dbReference type="ARBA" id="ARBA00022927"/>
    </source>
</evidence>
<comment type="subcellular location">
    <subcellularLocation>
        <location evidence="1">Nucleus</location>
        <location evidence="1">Nuclear pore complex</location>
    </subcellularLocation>
</comment>
<dbReference type="GO" id="GO:0003723">
    <property type="term" value="F:RNA binding"/>
    <property type="evidence" value="ECO:0007669"/>
    <property type="project" value="TreeGrafter"/>
</dbReference>
<evidence type="ECO:0000259" key="9">
    <source>
        <dbReference type="PROSITE" id="PS51434"/>
    </source>
</evidence>
<dbReference type="Proteomes" id="UP000001876">
    <property type="component" value="Unassembled WGS sequence"/>
</dbReference>
<dbReference type="Gene3D" id="3.30.1610.10">
    <property type="entry name" value="Peptidase S59, nucleoporin"/>
    <property type="match status" value="1"/>
</dbReference>
<keyword evidence="4" id="KW-0509">mRNA transport</keyword>
<dbReference type="RefSeq" id="XP_003056563.1">
    <property type="nucleotide sequence ID" value="XM_003056517.1"/>
</dbReference>
<feature type="domain" description="Peptidase S59" evidence="9">
    <location>
        <begin position="224"/>
        <end position="365"/>
    </location>
</feature>
<keyword evidence="8" id="KW-0539">Nucleus</keyword>
<evidence type="ECO:0000256" key="4">
    <source>
        <dbReference type="ARBA" id="ARBA00022816"/>
    </source>
</evidence>
<keyword evidence="3" id="KW-0813">Transport</keyword>
<dbReference type="InterPro" id="IPR036903">
    <property type="entry name" value="Nup98_auto-Pept-S59_dom_sf"/>
</dbReference>
<dbReference type="GO" id="GO:0017056">
    <property type="term" value="F:structural constituent of nuclear pore"/>
    <property type="evidence" value="ECO:0007669"/>
    <property type="project" value="InterPro"/>
</dbReference>
<evidence type="ECO:0000256" key="6">
    <source>
        <dbReference type="ARBA" id="ARBA00023010"/>
    </source>
</evidence>